<keyword evidence="19" id="KW-1185">Reference proteome</keyword>
<dbReference type="GO" id="GO:0050241">
    <property type="term" value="F:pyrroline-2-carboxylate reductase activity"/>
    <property type="evidence" value="ECO:0007669"/>
    <property type="project" value="UniProtKB-EC"/>
</dbReference>
<evidence type="ECO:0000256" key="17">
    <source>
        <dbReference type="ARBA" id="ARBA00093650"/>
    </source>
</evidence>
<comment type="catalytic activity">
    <reaction evidence="13">
        <text>L-proline + NAD(+) = 1-pyrroline-2-carboxylate + NADH + H(+)</text>
        <dbReference type="Rhea" id="RHEA:20321"/>
        <dbReference type="ChEBI" id="CHEBI:15378"/>
        <dbReference type="ChEBI" id="CHEBI:39785"/>
        <dbReference type="ChEBI" id="CHEBI:57540"/>
        <dbReference type="ChEBI" id="CHEBI:57945"/>
        <dbReference type="ChEBI" id="CHEBI:60039"/>
        <dbReference type="EC" id="1.5.1.1"/>
    </reaction>
    <physiologicalReaction direction="right-to-left" evidence="13">
        <dbReference type="Rhea" id="RHEA:20323"/>
    </physiologicalReaction>
</comment>
<evidence type="ECO:0000256" key="15">
    <source>
        <dbReference type="ARBA" id="ARBA00093567"/>
    </source>
</evidence>
<dbReference type="InterPro" id="IPR036291">
    <property type="entry name" value="NAD(P)-bd_dom_sf"/>
</dbReference>
<evidence type="ECO:0000256" key="14">
    <source>
        <dbReference type="ARBA" id="ARBA00093273"/>
    </source>
</evidence>
<protein>
    <recommendedName>
        <fullName evidence="3">Ketimine reductase mu-crystallin</fullName>
        <ecNumber evidence="16">1.5.1.1</ecNumber>
        <ecNumber evidence="2">1.5.1.25</ecNumber>
    </recommendedName>
    <alternativeName>
        <fullName evidence="17">1-piperideine-2-carboxylate/1-pyrroline-2-carboxylate reductase</fullName>
    </alternativeName>
    <alternativeName>
        <fullName evidence="4">NADP-regulated thyroid-hormone-binding protein</fullName>
    </alternativeName>
</protein>
<comment type="catalytic activity">
    <reaction evidence="7">
        <text>L-proline + NADP(+) = 1-pyrroline-2-carboxylate + NADPH + H(+)</text>
        <dbReference type="Rhea" id="RHEA:20317"/>
        <dbReference type="ChEBI" id="CHEBI:15378"/>
        <dbReference type="ChEBI" id="CHEBI:39785"/>
        <dbReference type="ChEBI" id="CHEBI:57783"/>
        <dbReference type="ChEBI" id="CHEBI:58349"/>
        <dbReference type="ChEBI" id="CHEBI:60039"/>
        <dbReference type="EC" id="1.5.1.1"/>
    </reaction>
    <physiologicalReaction direction="right-to-left" evidence="7">
        <dbReference type="Rhea" id="RHEA:20319"/>
    </physiologicalReaction>
</comment>
<evidence type="ECO:0000256" key="12">
    <source>
        <dbReference type="ARBA" id="ARBA00093263"/>
    </source>
</evidence>
<dbReference type="InterPro" id="IPR023401">
    <property type="entry name" value="ODC_N"/>
</dbReference>
<comment type="catalytic activity">
    <reaction evidence="11">
        <text>(S)-cystathionine ketimine + NADH + 2 H(+) = (3R,5S)-2,3,5,6,7-pentahydro-1,4-thiazepine-3,5-dicarboxylate + NAD(+)</text>
        <dbReference type="Rhea" id="RHEA:68032"/>
        <dbReference type="ChEBI" id="CHEBI:15378"/>
        <dbReference type="ChEBI" id="CHEBI:57540"/>
        <dbReference type="ChEBI" id="CHEBI:57945"/>
        <dbReference type="ChEBI" id="CHEBI:176808"/>
        <dbReference type="ChEBI" id="CHEBI:176810"/>
    </reaction>
    <physiologicalReaction direction="left-to-right" evidence="11">
        <dbReference type="Rhea" id="RHEA:68033"/>
    </physiologicalReaction>
</comment>
<evidence type="ECO:0000256" key="4">
    <source>
        <dbReference type="ARBA" id="ARBA00033420"/>
    </source>
</evidence>
<evidence type="ECO:0000256" key="6">
    <source>
        <dbReference type="ARBA" id="ARBA00093197"/>
    </source>
</evidence>
<feature type="non-terminal residue" evidence="18">
    <location>
        <position position="245"/>
    </location>
</feature>
<dbReference type="GO" id="GO:0047127">
    <property type="term" value="F:thiomorpholine-carboxylate dehydrogenase activity"/>
    <property type="evidence" value="ECO:0007669"/>
    <property type="project" value="UniProtKB-EC"/>
</dbReference>
<proteinExistence type="inferred from homology"/>
<evidence type="ECO:0000256" key="9">
    <source>
        <dbReference type="ARBA" id="ARBA00093227"/>
    </source>
</evidence>
<evidence type="ECO:0000256" key="7">
    <source>
        <dbReference type="ARBA" id="ARBA00093203"/>
    </source>
</evidence>
<comment type="catalytic activity">
    <reaction evidence="9">
        <text>(S)-cystathionine ketimine + NADPH + 2 H(+) = (3R,5S)-2,3,5,6,7-pentahydro-1,4-thiazepine-3,5-dicarboxylate + NADP(+)</text>
        <dbReference type="Rhea" id="RHEA:68036"/>
        <dbReference type="ChEBI" id="CHEBI:15378"/>
        <dbReference type="ChEBI" id="CHEBI:57783"/>
        <dbReference type="ChEBI" id="CHEBI:58349"/>
        <dbReference type="ChEBI" id="CHEBI:176808"/>
        <dbReference type="ChEBI" id="CHEBI:176810"/>
    </reaction>
    <physiologicalReaction direction="left-to-right" evidence="9">
        <dbReference type="Rhea" id="RHEA:68037"/>
    </physiologicalReaction>
</comment>
<name>A0A0T6B647_9SCAR</name>
<dbReference type="GO" id="GO:0042562">
    <property type="term" value="F:hormone binding"/>
    <property type="evidence" value="ECO:0007669"/>
    <property type="project" value="TreeGrafter"/>
</dbReference>
<gene>
    <name evidence="18" type="ORF">AMK59_3832</name>
</gene>
<dbReference type="InterPro" id="IPR003462">
    <property type="entry name" value="ODC_Mu_crystall"/>
</dbReference>
<sequence length="245" mass="27247">MFSVSLEYSKTFTSLLRYVSVQTAMLNVAEKRAIQNPRSSTQIPETRNLLLTMPGYINADKCRALACKVVTVFPDNYKNNLPSILANILLFNEKTGTLDAIMDGTEITLWRTAAASVIATKYIRGSHKKNNILAIVGAGAQAKMHVVAFQQKFKFEKVHIWNRTHEKAGNLCKELDFSVFGQYVAFKNLNECIEQADVIVTATFATTPLIKYEWLKAGVHINAVGAGGTPMELDEETYKSSVVFV</sequence>
<evidence type="ECO:0000256" key="10">
    <source>
        <dbReference type="ARBA" id="ARBA00093248"/>
    </source>
</evidence>
<evidence type="ECO:0000313" key="19">
    <source>
        <dbReference type="Proteomes" id="UP000051574"/>
    </source>
</evidence>
<dbReference type="EC" id="1.5.1.1" evidence="16"/>
<comment type="subunit">
    <text evidence="15">Homodimer. Binds the thyroid hormone triiodothyronine (T3); T3 binding inhibits enzymatic activity.</text>
</comment>
<dbReference type="PANTHER" id="PTHR13812:SF19">
    <property type="entry name" value="KETIMINE REDUCTASE MU-CRYSTALLIN"/>
    <property type="match status" value="1"/>
</dbReference>
<evidence type="ECO:0000256" key="8">
    <source>
        <dbReference type="ARBA" id="ARBA00093226"/>
    </source>
</evidence>
<evidence type="ECO:0000313" key="18">
    <source>
        <dbReference type="EMBL" id="KRT82327.1"/>
    </source>
</evidence>
<dbReference type="OrthoDB" id="41492at2759"/>
<dbReference type="Gene3D" id="3.40.50.720">
    <property type="entry name" value="NAD(P)-binding Rossmann-like Domain"/>
    <property type="match status" value="1"/>
</dbReference>
<evidence type="ECO:0000256" key="3">
    <source>
        <dbReference type="ARBA" id="ARBA00015173"/>
    </source>
</evidence>
<evidence type="ECO:0000256" key="2">
    <source>
        <dbReference type="ARBA" id="ARBA00012883"/>
    </source>
</evidence>
<comment type="catalytic activity">
    <reaction evidence="12">
        <text>(3R)-1,4-thiomorpholine-3-carboxylate + NADP(+) = 3,4-dehydrothiomorpholine-3-carboxylate + NADPH + 2 H(+)</text>
        <dbReference type="Rhea" id="RHEA:12500"/>
        <dbReference type="ChEBI" id="CHEBI:15378"/>
        <dbReference type="ChEBI" id="CHEBI:57783"/>
        <dbReference type="ChEBI" id="CHEBI:58349"/>
        <dbReference type="ChEBI" id="CHEBI:58517"/>
        <dbReference type="ChEBI" id="CHEBI:176873"/>
        <dbReference type="EC" id="1.5.1.25"/>
    </reaction>
    <physiologicalReaction direction="right-to-left" evidence="12">
        <dbReference type="Rhea" id="RHEA:12502"/>
    </physiologicalReaction>
</comment>
<evidence type="ECO:0000256" key="1">
    <source>
        <dbReference type="ARBA" id="ARBA00008903"/>
    </source>
</evidence>
<comment type="catalytic activity">
    <reaction evidence="14">
        <text>L-pipecolate + NADP(+) = Delta(1)-piperideine-2-carboxylate + NADPH + H(+)</text>
        <dbReference type="Rhea" id="RHEA:12524"/>
        <dbReference type="ChEBI" id="CHEBI:15378"/>
        <dbReference type="ChEBI" id="CHEBI:57783"/>
        <dbReference type="ChEBI" id="CHEBI:58349"/>
        <dbReference type="ChEBI" id="CHEBI:61185"/>
        <dbReference type="ChEBI" id="CHEBI:77631"/>
        <dbReference type="EC" id="1.5.1.1"/>
    </reaction>
    <physiologicalReaction direction="right-to-left" evidence="14">
        <dbReference type="Rhea" id="RHEA:12526"/>
    </physiologicalReaction>
</comment>
<dbReference type="GO" id="GO:0005737">
    <property type="term" value="C:cytoplasm"/>
    <property type="evidence" value="ECO:0007669"/>
    <property type="project" value="TreeGrafter"/>
</dbReference>
<accession>A0A0T6B647</accession>
<comment type="catalytic activity">
    <reaction evidence="10">
        <text>(R)-lanthionine ketimine + NADPH + 2 H(+) = (3R,5R)-1,4-thiomorpholine-3,5-dicarboxylate + NADP(+)</text>
        <dbReference type="Rhea" id="RHEA:68040"/>
        <dbReference type="ChEBI" id="CHEBI:15378"/>
        <dbReference type="ChEBI" id="CHEBI:57783"/>
        <dbReference type="ChEBI" id="CHEBI:58349"/>
        <dbReference type="ChEBI" id="CHEBI:176891"/>
        <dbReference type="ChEBI" id="CHEBI:176892"/>
    </reaction>
    <physiologicalReaction direction="left-to-right" evidence="10">
        <dbReference type="Rhea" id="RHEA:68041"/>
    </physiologicalReaction>
</comment>
<dbReference type="Gene3D" id="3.30.1780.10">
    <property type="entry name" value="ornithine cyclodeaminase, domain 1"/>
    <property type="match status" value="1"/>
</dbReference>
<dbReference type="SUPFAM" id="SSF51735">
    <property type="entry name" value="NAD(P)-binding Rossmann-fold domains"/>
    <property type="match status" value="1"/>
</dbReference>
<dbReference type="AlphaFoldDB" id="A0A0T6B647"/>
<dbReference type="PANTHER" id="PTHR13812">
    <property type="entry name" value="KETIMINE REDUCTASE MU-CRYSTALLIN"/>
    <property type="match status" value="1"/>
</dbReference>
<reference evidence="18 19" key="1">
    <citation type="submission" date="2015-09" db="EMBL/GenBank/DDBJ databases">
        <title>Draft genome of the scarab beetle Oryctes borbonicus.</title>
        <authorList>
            <person name="Meyer J.M."/>
            <person name="Markov G.V."/>
            <person name="Baskaran P."/>
            <person name="Herrmann M."/>
            <person name="Sommer R.J."/>
            <person name="Roedelsperger C."/>
        </authorList>
    </citation>
    <scope>NUCLEOTIDE SEQUENCE [LARGE SCALE GENOMIC DNA]</scope>
    <source>
        <strain evidence="18">OB123</strain>
        <tissue evidence="18">Whole animal</tissue>
    </source>
</reference>
<dbReference type="Proteomes" id="UP000051574">
    <property type="component" value="Unassembled WGS sequence"/>
</dbReference>
<evidence type="ECO:0000256" key="11">
    <source>
        <dbReference type="ARBA" id="ARBA00093250"/>
    </source>
</evidence>
<evidence type="ECO:0000256" key="13">
    <source>
        <dbReference type="ARBA" id="ARBA00093264"/>
    </source>
</evidence>
<organism evidence="18 19">
    <name type="scientific">Oryctes borbonicus</name>
    <dbReference type="NCBI Taxonomy" id="1629725"/>
    <lineage>
        <taxon>Eukaryota</taxon>
        <taxon>Metazoa</taxon>
        <taxon>Ecdysozoa</taxon>
        <taxon>Arthropoda</taxon>
        <taxon>Hexapoda</taxon>
        <taxon>Insecta</taxon>
        <taxon>Pterygota</taxon>
        <taxon>Neoptera</taxon>
        <taxon>Endopterygota</taxon>
        <taxon>Coleoptera</taxon>
        <taxon>Polyphaga</taxon>
        <taxon>Scarabaeiformia</taxon>
        <taxon>Scarabaeidae</taxon>
        <taxon>Dynastinae</taxon>
        <taxon>Oryctes</taxon>
    </lineage>
</organism>
<comment type="caution">
    <text evidence="18">The sequence shown here is derived from an EMBL/GenBank/DDBJ whole genome shotgun (WGS) entry which is preliminary data.</text>
</comment>
<dbReference type="EC" id="1.5.1.25" evidence="2"/>
<comment type="similarity">
    <text evidence="1">Belongs to the ornithine cyclodeaminase/mu-crystallin family.</text>
</comment>
<dbReference type="EMBL" id="LJIG01009814">
    <property type="protein sequence ID" value="KRT82327.1"/>
    <property type="molecule type" value="Genomic_DNA"/>
</dbReference>
<comment type="catalytic activity">
    <reaction evidence="6">
        <text>Delta(2)-thiazoline-2-carboxylate + NADPH + 2 H(+) = L-thiazolidine-2-carboxylate + NADP(+)</text>
        <dbReference type="Rhea" id="RHEA:68072"/>
        <dbReference type="ChEBI" id="CHEBI:15378"/>
        <dbReference type="ChEBI" id="CHEBI:57783"/>
        <dbReference type="ChEBI" id="CHEBI:58349"/>
        <dbReference type="ChEBI" id="CHEBI:176895"/>
        <dbReference type="ChEBI" id="CHEBI:176896"/>
    </reaction>
    <physiologicalReaction direction="left-to-right" evidence="6">
        <dbReference type="Rhea" id="RHEA:68073"/>
    </physiologicalReaction>
</comment>
<evidence type="ECO:0000256" key="5">
    <source>
        <dbReference type="ARBA" id="ARBA00093190"/>
    </source>
</evidence>
<comment type="catalytic activity">
    <reaction evidence="8">
        <text>(3R)-1,4-thiomorpholine-3-carboxylate + NAD(+) = 3,4-dehydrothiomorpholine-3-carboxylate + NADH + 2 H(+)</text>
        <dbReference type="Rhea" id="RHEA:12504"/>
        <dbReference type="ChEBI" id="CHEBI:15378"/>
        <dbReference type="ChEBI" id="CHEBI:57540"/>
        <dbReference type="ChEBI" id="CHEBI:57945"/>
        <dbReference type="ChEBI" id="CHEBI:58517"/>
        <dbReference type="ChEBI" id="CHEBI:176873"/>
        <dbReference type="EC" id="1.5.1.25"/>
    </reaction>
    <physiologicalReaction direction="right-to-left" evidence="8">
        <dbReference type="Rhea" id="RHEA:12506"/>
    </physiologicalReaction>
</comment>
<comment type="catalytic activity">
    <reaction evidence="5">
        <text>L-pipecolate + NAD(+) = Delta(1)-piperideine-2-carboxylate + NADH + H(+)</text>
        <dbReference type="Rhea" id="RHEA:30807"/>
        <dbReference type="ChEBI" id="CHEBI:15378"/>
        <dbReference type="ChEBI" id="CHEBI:57540"/>
        <dbReference type="ChEBI" id="CHEBI:57945"/>
        <dbReference type="ChEBI" id="CHEBI:61185"/>
        <dbReference type="ChEBI" id="CHEBI:77631"/>
        <dbReference type="EC" id="1.5.1.1"/>
    </reaction>
    <physiologicalReaction direction="right-to-left" evidence="5">
        <dbReference type="Rhea" id="RHEA:30809"/>
    </physiologicalReaction>
</comment>
<dbReference type="Pfam" id="PF02423">
    <property type="entry name" value="OCD_Mu_crystall"/>
    <property type="match status" value="1"/>
</dbReference>
<evidence type="ECO:0000256" key="16">
    <source>
        <dbReference type="ARBA" id="ARBA00093598"/>
    </source>
</evidence>